<gene>
    <name evidence="1" type="ORF">ACOLOM_LOCUS11735</name>
</gene>
<protein>
    <submittedName>
        <fullName evidence="1">12008_t:CDS:1</fullName>
    </submittedName>
</protein>
<organism evidence="1 2">
    <name type="scientific">Acaulospora colombiana</name>
    <dbReference type="NCBI Taxonomy" id="27376"/>
    <lineage>
        <taxon>Eukaryota</taxon>
        <taxon>Fungi</taxon>
        <taxon>Fungi incertae sedis</taxon>
        <taxon>Mucoromycota</taxon>
        <taxon>Glomeromycotina</taxon>
        <taxon>Glomeromycetes</taxon>
        <taxon>Diversisporales</taxon>
        <taxon>Acaulosporaceae</taxon>
        <taxon>Acaulospora</taxon>
    </lineage>
</organism>
<feature type="non-terminal residue" evidence="1">
    <location>
        <position position="200"/>
    </location>
</feature>
<comment type="caution">
    <text evidence="1">The sequence shown here is derived from an EMBL/GenBank/DDBJ whole genome shotgun (WGS) entry which is preliminary data.</text>
</comment>
<accession>A0ACA9Q1N3</accession>
<dbReference type="EMBL" id="CAJVPT010043606">
    <property type="protein sequence ID" value="CAG8732615.1"/>
    <property type="molecule type" value="Genomic_DNA"/>
</dbReference>
<evidence type="ECO:0000313" key="1">
    <source>
        <dbReference type="EMBL" id="CAG8732615.1"/>
    </source>
</evidence>
<keyword evidence="2" id="KW-1185">Reference proteome</keyword>
<reference evidence="1" key="1">
    <citation type="submission" date="2021-06" db="EMBL/GenBank/DDBJ databases">
        <authorList>
            <person name="Kallberg Y."/>
            <person name="Tangrot J."/>
            <person name="Rosling A."/>
        </authorList>
    </citation>
    <scope>NUCLEOTIDE SEQUENCE</scope>
    <source>
        <strain evidence="1">CL356</strain>
    </source>
</reference>
<dbReference type="Proteomes" id="UP000789525">
    <property type="component" value="Unassembled WGS sequence"/>
</dbReference>
<name>A0ACA9Q1N3_9GLOM</name>
<evidence type="ECO:0000313" key="2">
    <source>
        <dbReference type="Proteomes" id="UP000789525"/>
    </source>
</evidence>
<sequence length="200" mass="22352">MTYLSSYLINRTAYRDDTTIGSGKRFMAKERCWISLQTCNMELSGRIRRPGTLPYYLALALHALLLKSNVYGPPLAPSCSVALLARCNYVLSNRDSGDLYPVVGNPAPKLSQNHRSRVIRSYDAENRLYESAPKKTTSSKKKMHPRPCTCPHYPSCLIRVVINRREPVDTRTGIWVGASPPAVKASCPDRNPLWAKLGKG</sequence>
<proteinExistence type="predicted"/>